<protein>
    <submittedName>
        <fullName evidence="1">Toll/interleukin-1 receptor domain-containing protein</fullName>
    </submittedName>
</protein>
<dbReference type="EMBL" id="JAGQDD010000007">
    <property type="protein sequence ID" value="MBQ0931137.1"/>
    <property type="molecule type" value="Genomic_DNA"/>
</dbReference>
<name>A0A940YEK5_9BURK</name>
<organism evidence="1 2">
    <name type="scientific">Ideonella alba</name>
    <dbReference type="NCBI Taxonomy" id="2824118"/>
    <lineage>
        <taxon>Bacteria</taxon>
        <taxon>Pseudomonadati</taxon>
        <taxon>Pseudomonadota</taxon>
        <taxon>Betaproteobacteria</taxon>
        <taxon>Burkholderiales</taxon>
        <taxon>Sphaerotilaceae</taxon>
        <taxon>Ideonella</taxon>
    </lineage>
</organism>
<comment type="caution">
    <text evidence="1">The sequence shown here is derived from an EMBL/GenBank/DDBJ whole genome shotgun (WGS) entry which is preliminary data.</text>
</comment>
<dbReference type="Proteomes" id="UP000676246">
    <property type="component" value="Unassembled WGS sequence"/>
</dbReference>
<dbReference type="RefSeq" id="WP_210854123.1">
    <property type="nucleotide sequence ID" value="NZ_JAGQDD010000007.1"/>
</dbReference>
<keyword evidence="1" id="KW-0675">Receptor</keyword>
<accession>A0A940YEK5</accession>
<keyword evidence="2" id="KW-1185">Reference proteome</keyword>
<evidence type="ECO:0000313" key="2">
    <source>
        <dbReference type="Proteomes" id="UP000676246"/>
    </source>
</evidence>
<evidence type="ECO:0000313" key="1">
    <source>
        <dbReference type="EMBL" id="MBQ0931137.1"/>
    </source>
</evidence>
<dbReference type="AlphaFoldDB" id="A0A940YEK5"/>
<sequence length="236" mass="26492">MNSVFLSYTYRPHPDHEDELERLRRYVVRVLEAMGLRVLDGVDLGGRPLDDALRARIEEADALVALVTPQADAAGQMVQPAFVLSEFAHADGLKKPTFRVLHTALKAVGLGAGNEYFEYQPGHEADLIVKLMNTVAVWRREHGRAARVRIEPDTLASQYDETEGDRCEYQVISQTGNYQDFERGRLVLQPGAAYAVLPKMRDGETVRLRLKQGGKIWQSKHAIDPFVGGVRLEEKP</sequence>
<proteinExistence type="predicted"/>
<reference evidence="1 2" key="1">
    <citation type="submission" date="2021-04" db="EMBL/GenBank/DDBJ databases">
        <title>The genome sequence of Ideonella sp. 3Y2.</title>
        <authorList>
            <person name="Liu Y."/>
        </authorList>
    </citation>
    <scope>NUCLEOTIDE SEQUENCE [LARGE SCALE GENOMIC DNA]</scope>
    <source>
        <strain evidence="1 2">3Y2</strain>
    </source>
</reference>
<gene>
    <name evidence="1" type="ORF">KAK03_11630</name>
</gene>